<dbReference type="AlphaFoldDB" id="A0AAN8JL16"/>
<feature type="coiled-coil region" evidence="1">
    <location>
        <begin position="566"/>
        <end position="600"/>
    </location>
</feature>
<sequence>MAWVWPSSPQPPHRRLRKGVNELSERSGFELVQVPVSLPPQDGPFGTDYTPVFASRIIGGKHVPVLEKPYKVAGDITRSSHIEPLYPLAEKPNYLDPNVLKEYSKKFPTNRAYPDQSFFGLPTTYSKRPDSKDINRKYPTLPPINANRVRNMDMSTVFEPEPWTKKYKYNDGLLSSKGSENDKNSKIDEVDQKRDIPLFYDPRNKASLQQAPSLISPRNAYEIRSDQRKSLEHHSPSPPPAHVHRNIREELLKYLPKSEFLPEKTIRLSDDDEWELLKVLGQELEGEDPLKLRHVYISITKNGDKQLCGWCPYKSLVYALQDYKVNMSSDILRITAGLFIDPDREPQNVNYEKFLSFVGAALKNFGKSPRAGRYSPNDFTLIENDRPEYFDVKSISPRAQSMEHIFNDREVTKLLRTTEMQLNNQGFTIDFEKLIAEFQLADREFRETLSEHQIKEICYACHLPLTESLMKQILHRCQDLNKDGQFNWIKFVYFLERVQPSKTGLYIPRGKRPLDYAKHVPQPTTEWPKPKSPGLQTPLWRREEVVKSKTPERIQLYDPQSDRGEVQGSRMDIDRMDRELKELERNYEVMKRNLKADDSSPWFKRFMELANALYGQDVSNSGLLPYDDVWNWTRLHNEACNLNIPDYVISKALGEASQSGKVNIHYFLTKLGNRDW</sequence>
<evidence type="ECO:0000256" key="2">
    <source>
        <dbReference type="SAM" id="MobiDB-lite"/>
    </source>
</evidence>
<reference evidence="4 5" key="1">
    <citation type="submission" date="2024-01" db="EMBL/GenBank/DDBJ databases">
        <title>The genome of the rayed Mediterranean limpet Patella caerulea (Linnaeus, 1758).</title>
        <authorList>
            <person name="Anh-Thu Weber A."/>
            <person name="Halstead-Nussloch G."/>
        </authorList>
    </citation>
    <scope>NUCLEOTIDE SEQUENCE [LARGE SCALE GENOMIC DNA]</scope>
    <source>
        <strain evidence="4">AATW-2023a</strain>
        <tissue evidence="4">Whole specimen</tissue>
    </source>
</reference>
<dbReference type="InterPro" id="IPR011992">
    <property type="entry name" value="EF-hand-dom_pair"/>
</dbReference>
<evidence type="ECO:0000256" key="1">
    <source>
        <dbReference type="SAM" id="Coils"/>
    </source>
</evidence>
<protein>
    <recommendedName>
        <fullName evidence="3">DUF5580 domain-containing protein</fullName>
    </recommendedName>
</protein>
<accession>A0AAN8JL16</accession>
<dbReference type="SUPFAM" id="SSF47473">
    <property type="entry name" value="EF-hand"/>
    <property type="match status" value="1"/>
</dbReference>
<gene>
    <name evidence="4" type="ORF">SNE40_011660</name>
</gene>
<dbReference type="Gene3D" id="1.10.238.10">
    <property type="entry name" value="EF-hand"/>
    <property type="match status" value="1"/>
</dbReference>
<dbReference type="PANTHER" id="PTHR34830:SF1">
    <property type="entry name" value="GENE 12695-RELATED"/>
    <property type="match status" value="1"/>
</dbReference>
<comment type="caution">
    <text evidence="4">The sequence shown here is derived from an EMBL/GenBank/DDBJ whole genome shotgun (WGS) entry which is preliminary data.</text>
</comment>
<evidence type="ECO:0000313" key="5">
    <source>
        <dbReference type="Proteomes" id="UP001347796"/>
    </source>
</evidence>
<feature type="compositionally biased region" description="Basic and acidic residues" evidence="2">
    <location>
        <begin position="127"/>
        <end position="136"/>
    </location>
</feature>
<dbReference type="EMBL" id="JAZGQO010000008">
    <property type="protein sequence ID" value="KAK6179257.1"/>
    <property type="molecule type" value="Genomic_DNA"/>
</dbReference>
<keyword evidence="5" id="KW-1185">Reference proteome</keyword>
<feature type="region of interest" description="Disordered" evidence="2">
    <location>
        <begin position="124"/>
        <end position="146"/>
    </location>
</feature>
<feature type="domain" description="DUF5580" evidence="3">
    <location>
        <begin position="414"/>
        <end position="499"/>
    </location>
</feature>
<evidence type="ECO:0000259" key="3">
    <source>
        <dbReference type="Pfam" id="PF20742"/>
    </source>
</evidence>
<dbReference type="InterPro" id="IPR040774">
    <property type="entry name" value="DUF5580"/>
</dbReference>
<dbReference type="InterPro" id="IPR049246">
    <property type="entry name" value="DUF5580_M"/>
</dbReference>
<dbReference type="Proteomes" id="UP001347796">
    <property type="component" value="Unassembled WGS sequence"/>
</dbReference>
<keyword evidence="1" id="KW-0175">Coiled coil</keyword>
<name>A0AAN8JL16_PATCE</name>
<evidence type="ECO:0000313" key="4">
    <source>
        <dbReference type="EMBL" id="KAK6179257.1"/>
    </source>
</evidence>
<dbReference type="Pfam" id="PF20742">
    <property type="entry name" value="DUF5580_M"/>
    <property type="match status" value="1"/>
</dbReference>
<organism evidence="4 5">
    <name type="scientific">Patella caerulea</name>
    <name type="common">Rayed Mediterranean limpet</name>
    <dbReference type="NCBI Taxonomy" id="87958"/>
    <lineage>
        <taxon>Eukaryota</taxon>
        <taxon>Metazoa</taxon>
        <taxon>Spiralia</taxon>
        <taxon>Lophotrochozoa</taxon>
        <taxon>Mollusca</taxon>
        <taxon>Gastropoda</taxon>
        <taxon>Patellogastropoda</taxon>
        <taxon>Patelloidea</taxon>
        <taxon>Patellidae</taxon>
        <taxon>Patella</taxon>
    </lineage>
</organism>
<dbReference type="PANTHER" id="PTHR34830">
    <property type="entry name" value="SIMILAR TO HYPOTHETICAL PROTEIN MGC34837"/>
    <property type="match status" value="1"/>
</dbReference>
<proteinExistence type="predicted"/>